<dbReference type="GO" id="GO:0042597">
    <property type="term" value="C:periplasmic space"/>
    <property type="evidence" value="ECO:0007669"/>
    <property type="project" value="UniProtKB-ARBA"/>
</dbReference>
<dbReference type="Proteomes" id="UP000429644">
    <property type="component" value="Unassembled WGS sequence"/>
</dbReference>
<dbReference type="Gene3D" id="3.40.190.10">
    <property type="entry name" value="Periplasmic binding protein-like II"/>
    <property type="match status" value="1"/>
</dbReference>
<dbReference type="GO" id="GO:0015833">
    <property type="term" value="P:peptide transport"/>
    <property type="evidence" value="ECO:0007669"/>
    <property type="project" value="TreeGrafter"/>
</dbReference>
<dbReference type="Gene3D" id="3.10.105.10">
    <property type="entry name" value="Dipeptide-binding Protein, Domain 3"/>
    <property type="match status" value="1"/>
</dbReference>
<dbReference type="InterPro" id="IPR030678">
    <property type="entry name" value="Peptide/Ni-bd"/>
</dbReference>
<evidence type="ECO:0000313" key="4">
    <source>
        <dbReference type="Proteomes" id="UP000429644"/>
    </source>
</evidence>
<evidence type="ECO:0000313" key="3">
    <source>
        <dbReference type="EMBL" id="MPV88154.1"/>
    </source>
</evidence>
<dbReference type="EMBL" id="WHPD01001248">
    <property type="protein sequence ID" value="MPV88154.1"/>
    <property type="molecule type" value="Genomic_DNA"/>
</dbReference>
<organism evidence="3 4">
    <name type="scientific">Georgenia ruanii</name>
    <dbReference type="NCBI Taxonomy" id="348442"/>
    <lineage>
        <taxon>Bacteria</taxon>
        <taxon>Bacillati</taxon>
        <taxon>Actinomycetota</taxon>
        <taxon>Actinomycetes</taxon>
        <taxon>Micrococcales</taxon>
        <taxon>Bogoriellaceae</taxon>
        <taxon>Georgenia</taxon>
    </lineage>
</organism>
<dbReference type="PANTHER" id="PTHR30290">
    <property type="entry name" value="PERIPLASMIC BINDING COMPONENT OF ABC TRANSPORTER"/>
    <property type="match status" value="1"/>
</dbReference>
<feature type="region of interest" description="Disordered" evidence="1">
    <location>
        <begin position="1"/>
        <end position="21"/>
    </location>
</feature>
<accession>A0A7J9UWS1</accession>
<dbReference type="PANTHER" id="PTHR30290:SF65">
    <property type="entry name" value="MONOACYL PHOSPHATIDYLINOSITOL TETRAMANNOSIDE-BINDING PROTEIN LPQW-RELATED"/>
    <property type="match status" value="1"/>
</dbReference>
<dbReference type="AlphaFoldDB" id="A0A7J9UWS1"/>
<dbReference type="PIRSF" id="PIRSF002741">
    <property type="entry name" value="MppA"/>
    <property type="match status" value="1"/>
</dbReference>
<comment type="caution">
    <text evidence="3">The sequence shown here is derived from an EMBL/GenBank/DDBJ whole genome shotgun (WGS) entry which is preliminary data.</text>
</comment>
<evidence type="ECO:0000259" key="2">
    <source>
        <dbReference type="Pfam" id="PF00496"/>
    </source>
</evidence>
<dbReference type="CDD" id="cd08501">
    <property type="entry name" value="PBP2_Lpqw"/>
    <property type="match status" value="1"/>
</dbReference>
<sequence length="541" mass="57366">MGCAADDGAGPGPAPTTVAGELADVNATPRERLAEGGTLRRAVERLPSQWNPLHLAGGDVSASEIRGPLSVTNWDTDARGVTTPNENFVTDVEDTVADGREVVTLHLNPDAVWNSGEPITWADYAATVAACSGTRPDFECATHAFGAIESVTHGESEFDVVVTFAGTFPDWPALLGTVLPAAGVADAETFNAGWLDHPEEWFTGPFRLDEVDAAQQVVKLVPNERWWGPAPKLDEIQYRAVSPDAAASAFANHELDVLDVGADANAYQRALAVPDAEVRRAAGPDWRQITFNATAGPLTDPDVRQAVARAIDRDAVAASSLAGLPEELQRPLDNHIFMQGQEGYEDNAGAYAYDPGAAAAQLDAAGWVLNPDTGVRERDGEPLTLRYTVFSGVPASANEGQLVQAQLKEVGIAVELDAVPETALGPVLGEGDFELIGFSWYGSPYPLLAVANLYGDPATTPTNYARLAVPGLDDLLGQLMTETDHATRLGLADRADELLWDAMPILPLYQRPQLVATARDLANVGASGLGSTRAEDWGYVG</sequence>
<dbReference type="Pfam" id="PF00496">
    <property type="entry name" value="SBP_bac_5"/>
    <property type="match status" value="1"/>
</dbReference>
<gene>
    <name evidence="3" type="ORF">GB882_05690</name>
</gene>
<dbReference type="SUPFAM" id="SSF53850">
    <property type="entry name" value="Periplasmic binding protein-like II"/>
    <property type="match status" value="1"/>
</dbReference>
<dbReference type="GO" id="GO:1904680">
    <property type="term" value="F:peptide transmembrane transporter activity"/>
    <property type="evidence" value="ECO:0007669"/>
    <property type="project" value="TreeGrafter"/>
</dbReference>
<dbReference type="InterPro" id="IPR000914">
    <property type="entry name" value="SBP_5_dom"/>
</dbReference>
<keyword evidence="4" id="KW-1185">Reference proteome</keyword>
<protein>
    <submittedName>
        <fullName evidence="3">ABC transporter family substrate-binding protein</fullName>
    </submittedName>
</protein>
<feature type="domain" description="Solute-binding protein family 5" evidence="2">
    <location>
        <begin position="95"/>
        <end position="454"/>
    </location>
</feature>
<reference evidence="3 4" key="1">
    <citation type="submission" date="2019-10" db="EMBL/GenBank/DDBJ databases">
        <title>Georgenia wutianyii sp. nov. and Georgenia yuyongxinii sp. nov. isolated from plateau pika (Ochotona curzoniae) in the Qinghai-Tibet plateau of China.</title>
        <authorList>
            <person name="Tian Z."/>
        </authorList>
    </citation>
    <scope>NUCLEOTIDE SEQUENCE [LARGE SCALE GENOMIC DNA]</scope>
    <source>
        <strain evidence="3 4">JCM 15130</strain>
    </source>
</reference>
<proteinExistence type="predicted"/>
<evidence type="ECO:0000256" key="1">
    <source>
        <dbReference type="SAM" id="MobiDB-lite"/>
    </source>
</evidence>
<name>A0A7J9UWS1_9MICO</name>
<dbReference type="GO" id="GO:0043190">
    <property type="term" value="C:ATP-binding cassette (ABC) transporter complex"/>
    <property type="evidence" value="ECO:0007669"/>
    <property type="project" value="InterPro"/>
</dbReference>
<dbReference type="InterPro" id="IPR039424">
    <property type="entry name" value="SBP_5"/>
</dbReference>